<evidence type="ECO:0000313" key="8">
    <source>
        <dbReference type="Proteomes" id="UP000660247"/>
    </source>
</evidence>
<dbReference type="GO" id="GO:0008009">
    <property type="term" value="F:chemokine activity"/>
    <property type="evidence" value="ECO:0007669"/>
    <property type="project" value="InterPro"/>
</dbReference>
<name>A0A851D5R0_TODME</name>
<keyword evidence="2" id="KW-0145">Chemotaxis</keyword>
<dbReference type="EMBL" id="WEIS01297258">
    <property type="protein sequence ID" value="NWI71472.1"/>
    <property type="molecule type" value="Genomic_DNA"/>
</dbReference>
<evidence type="ECO:0000256" key="3">
    <source>
        <dbReference type="ARBA" id="ARBA00022514"/>
    </source>
</evidence>
<evidence type="ECO:0000256" key="4">
    <source>
        <dbReference type="ARBA" id="ARBA00022729"/>
    </source>
</evidence>
<dbReference type="CDD" id="cd00272">
    <property type="entry name" value="Chemokine_CC"/>
    <property type="match status" value="1"/>
</dbReference>
<dbReference type="FunFam" id="2.40.50.40:FF:000002">
    <property type="entry name" value="C-C motif chemokine"/>
    <property type="match status" value="1"/>
</dbReference>
<evidence type="ECO:0000313" key="6">
    <source>
        <dbReference type="EMBL" id="NWI65621.1"/>
    </source>
</evidence>
<keyword evidence="3" id="KW-0202">Cytokine</keyword>
<dbReference type="InterPro" id="IPR001811">
    <property type="entry name" value="Chemokine_IL8-like_dom"/>
</dbReference>
<organism evidence="6 8">
    <name type="scientific">Todus mexicanus</name>
    <name type="common">Puerto Rican tody</name>
    <dbReference type="NCBI Taxonomy" id="135184"/>
    <lineage>
        <taxon>Eukaryota</taxon>
        <taxon>Metazoa</taxon>
        <taxon>Chordata</taxon>
        <taxon>Craniata</taxon>
        <taxon>Vertebrata</taxon>
        <taxon>Euteleostomi</taxon>
        <taxon>Archelosauria</taxon>
        <taxon>Archosauria</taxon>
        <taxon>Dinosauria</taxon>
        <taxon>Saurischia</taxon>
        <taxon>Theropoda</taxon>
        <taxon>Coelurosauria</taxon>
        <taxon>Aves</taxon>
        <taxon>Neognathae</taxon>
        <taxon>Neoaves</taxon>
        <taxon>Telluraves</taxon>
        <taxon>Coraciimorphae</taxon>
        <taxon>Coraciiformes</taxon>
        <taxon>Todidae</taxon>
        <taxon>Todus</taxon>
    </lineage>
</organism>
<evidence type="ECO:0000256" key="1">
    <source>
        <dbReference type="ARBA" id="ARBA00010868"/>
    </source>
</evidence>
<dbReference type="GO" id="GO:0048020">
    <property type="term" value="F:CCR chemokine receptor binding"/>
    <property type="evidence" value="ECO:0007669"/>
    <property type="project" value="TreeGrafter"/>
</dbReference>
<dbReference type="SMART" id="SM00199">
    <property type="entry name" value="SCY"/>
    <property type="match status" value="1"/>
</dbReference>
<gene>
    <name evidence="6" type="primary">Ccl4_1</name>
    <name evidence="7" type="synonym">Ccl4_2</name>
    <name evidence="6" type="ORF">TODMEX_R07254</name>
    <name evidence="7" type="ORF">TODMEX_R09831</name>
</gene>
<evidence type="ECO:0000256" key="2">
    <source>
        <dbReference type="ARBA" id="ARBA00022500"/>
    </source>
</evidence>
<dbReference type="GO" id="GO:0061844">
    <property type="term" value="P:antimicrobial humoral immune response mediated by antimicrobial peptide"/>
    <property type="evidence" value="ECO:0007669"/>
    <property type="project" value="TreeGrafter"/>
</dbReference>
<reference evidence="6" key="1">
    <citation type="submission" date="2019-10" db="EMBL/GenBank/DDBJ databases">
        <title>Bird 10,000 Genomes (B10K) Project - Family phase.</title>
        <authorList>
            <person name="Zhang G."/>
        </authorList>
    </citation>
    <scope>NUCLEOTIDE SEQUENCE</scope>
    <source>
        <strain evidence="6">B10K-DU-002-69</strain>
        <tissue evidence="6">Muscle</tissue>
    </source>
</reference>
<dbReference type="Pfam" id="PF00048">
    <property type="entry name" value="IL8"/>
    <property type="match status" value="1"/>
</dbReference>
<dbReference type="InterPro" id="IPR036048">
    <property type="entry name" value="Interleukin_8-like_sf"/>
</dbReference>
<dbReference type="EMBL" id="WEIS01038870">
    <property type="protein sequence ID" value="NWI65621.1"/>
    <property type="molecule type" value="Genomic_DNA"/>
</dbReference>
<dbReference type="GO" id="GO:0070098">
    <property type="term" value="P:chemokine-mediated signaling pathway"/>
    <property type="evidence" value="ECO:0007669"/>
    <property type="project" value="TreeGrafter"/>
</dbReference>
<dbReference type="PANTHER" id="PTHR12015:SF103">
    <property type="entry name" value="C-C MOTIF CHEMOKINE 4-RELATED"/>
    <property type="match status" value="1"/>
</dbReference>
<feature type="non-terminal residue" evidence="6">
    <location>
        <position position="1"/>
    </location>
</feature>
<dbReference type="GO" id="GO:0048245">
    <property type="term" value="P:eosinophil chemotaxis"/>
    <property type="evidence" value="ECO:0007669"/>
    <property type="project" value="TreeGrafter"/>
</dbReference>
<dbReference type="InterPro" id="IPR039809">
    <property type="entry name" value="Chemokine_b/g/d"/>
</dbReference>
<dbReference type="AlphaFoldDB" id="A0A851D5R0"/>
<dbReference type="PANTHER" id="PTHR12015">
    <property type="entry name" value="SMALL INDUCIBLE CYTOKINE A"/>
    <property type="match status" value="1"/>
</dbReference>
<sequence length="61" mass="7146">CCLSYAQRPIPRRMITSAYQTSEKCNQPAVILVTKRGNNICVNPQEPWVQKYLKYFQILQN</sequence>
<dbReference type="Gene3D" id="2.40.50.40">
    <property type="match status" value="1"/>
</dbReference>
<dbReference type="SUPFAM" id="SSF54117">
    <property type="entry name" value="Interleukin 8-like chemokines"/>
    <property type="match status" value="1"/>
</dbReference>
<dbReference type="GO" id="GO:0006954">
    <property type="term" value="P:inflammatory response"/>
    <property type="evidence" value="ECO:0007669"/>
    <property type="project" value="TreeGrafter"/>
</dbReference>
<dbReference type="GO" id="GO:0030335">
    <property type="term" value="P:positive regulation of cell migration"/>
    <property type="evidence" value="ECO:0007669"/>
    <property type="project" value="TreeGrafter"/>
</dbReference>
<dbReference type="GO" id="GO:0005615">
    <property type="term" value="C:extracellular space"/>
    <property type="evidence" value="ECO:0007669"/>
    <property type="project" value="UniProtKB-KW"/>
</dbReference>
<protein>
    <submittedName>
        <fullName evidence="6">CCL4 protein</fullName>
    </submittedName>
</protein>
<feature type="domain" description="Chemokine interleukin-8-like" evidence="5">
    <location>
        <begin position="1"/>
        <end position="56"/>
    </location>
</feature>
<accession>A0A851D5R0</accession>
<feature type="non-terminal residue" evidence="6">
    <location>
        <position position="61"/>
    </location>
</feature>
<keyword evidence="4" id="KW-0732">Signal</keyword>
<comment type="caution">
    <text evidence="6">The sequence shown here is derived from an EMBL/GenBank/DDBJ whole genome shotgun (WGS) entry which is preliminary data.</text>
</comment>
<evidence type="ECO:0000259" key="5">
    <source>
        <dbReference type="SMART" id="SM00199"/>
    </source>
</evidence>
<dbReference type="Proteomes" id="UP000660247">
    <property type="component" value="Unassembled WGS sequence"/>
</dbReference>
<keyword evidence="8" id="KW-1185">Reference proteome</keyword>
<evidence type="ECO:0000313" key="7">
    <source>
        <dbReference type="EMBL" id="NWI71472.1"/>
    </source>
</evidence>
<comment type="similarity">
    <text evidence="1">Belongs to the intercrine beta (chemokine CC) family.</text>
</comment>
<proteinExistence type="inferred from homology"/>
<dbReference type="OrthoDB" id="8934837at2759"/>